<dbReference type="Proteomes" id="UP001218638">
    <property type="component" value="Chromosome"/>
</dbReference>
<evidence type="ECO:0000256" key="1">
    <source>
        <dbReference type="ARBA" id="ARBA00004167"/>
    </source>
</evidence>
<evidence type="ECO:0000256" key="2">
    <source>
        <dbReference type="ARBA" id="ARBA00022448"/>
    </source>
</evidence>
<dbReference type="InterPro" id="IPR003369">
    <property type="entry name" value="TatA/B/E"/>
</dbReference>
<evidence type="ECO:0000256" key="4">
    <source>
        <dbReference type="ARBA" id="ARBA00022927"/>
    </source>
</evidence>
<dbReference type="PRINTS" id="PR01506">
    <property type="entry name" value="TATBPROTEIN"/>
</dbReference>
<keyword evidence="11" id="KW-1185">Reference proteome</keyword>
<evidence type="ECO:0000313" key="10">
    <source>
        <dbReference type="EMBL" id="WED63993.1"/>
    </source>
</evidence>
<feature type="compositionally biased region" description="Pro residues" evidence="8">
    <location>
        <begin position="96"/>
        <end position="108"/>
    </location>
</feature>
<feature type="transmembrane region" description="Helical" evidence="9">
    <location>
        <begin position="12"/>
        <end position="31"/>
    </location>
</feature>
<keyword evidence="2" id="KW-0813">Transport</keyword>
<dbReference type="PANTHER" id="PTHR42982:SF1">
    <property type="entry name" value="SEC-INDEPENDENT PROTEIN TRANSLOCASE PROTEIN TATA"/>
    <property type="match status" value="1"/>
</dbReference>
<evidence type="ECO:0000313" key="11">
    <source>
        <dbReference type="Proteomes" id="UP001218638"/>
    </source>
</evidence>
<reference evidence="10" key="1">
    <citation type="submission" date="2023-03" db="EMBL/GenBank/DDBJ databases">
        <title>Lomoglobus Profundus gen. nov., sp. nov., a novel member of the phylum Verrucomicrobia, isolated from deep-marine sediment of South China Sea.</title>
        <authorList>
            <person name="Ahmad T."/>
            <person name="Ishaq S.E."/>
            <person name="Wang F."/>
        </authorList>
    </citation>
    <scope>NUCLEOTIDE SEQUENCE</scope>
    <source>
        <strain evidence="10">LMO-M01</strain>
    </source>
</reference>
<evidence type="ECO:0000256" key="6">
    <source>
        <dbReference type="ARBA" id="ARBA00023010"/>
    </source>
</evidence>
<dbReference type="PANTHER" id="PTHR42982">
    <property type="entry name" value="SEC-INDEPENDENT PROTEIN TRANSLOCASE PROTEIN TATA"/>
    <property type="match status" value="1"/>
</dbReference>
<dbReference type="Gene3D" id="1.20.5.3310">
    <property type="match status" value="1"/>
</dbReference>
<keyword evidence="5 9" id="KW-1133">Transmembrane helix</keyword>
<evidence type="ECO:0000256" key="3">
    <source>
        <dbReference type="ARBA" id="ARBA00022692"/>
    </source>
</evidence>
<gene>
    <name evidence="10" type="ORF">PXH66_16770</name>
</gene>
<evidence type="ECO:0000256" key="7">
    <source>
        <dbReference type="ARBA" id="ARBA00023136"/>
    </source>
</evidence>
<keyword evidence="6" id="KW-0811">Translocation</keyword>
<evidence type="ECO:0000256" key="9">
    <source>
        <dbReference type="SAM" id="Phobius"/>
    </source>
</evidence>
<accession>A0AAF0CME4</accession>
<protein>
    <submittedName>
        <fullName evidence="10">Twin-arginine translocase TatA/TatE family subunit</fullName>
    </submittedName>
</protein>
<proteinExistence type="predicted"/>
<keyword evidence="7 9" id="KW-0472">Membrane</keyword>
<keyword evidence="3 9" id="KW-0812">Transmembrane</keyword>
<dbReference type="RefSeq" id="WP_330930698.1">
    <property type="nucleotide sequence ID" value="NZ_CP119075.1"/>
</dbReference>
<dbReference type="Pfam" id="PF02416">
    <property type="entry name" value="TatA_B_E"/>
    <property type="match status" value="1"/>
</dbReference>
<organism evidence="10 11">
    <name type="scientific">Synoicihabitans lomoniglobus</name>
    <dbReference type="NCBI Taxonomy" id="2909285"/>
    <lineage>
        <taxon>Bacteria</taxon>
        <taxon>Pseudomonadati</taxon>
        <taxon>Verrucomicrobiota</taxon>
        <taxon>Opitutia</taxon>
        <taxon>Opitutales</taxon>
        <taxon>Opitutaceae</taxon>
        <taxon>Synoicihabitans</taxon>
    </lineage>
</organism>
<dbReference type="GO" id="GO:0015031">
    <property type="term" value="P:protein transport"/>
    <property type="evidence" value="ECO:0007669"/>
    <property type="project" value="UniProtKB-KW"/>
</dbReference>
<evidence type="ECO:0000256" key="5">
    <source>
        <dbReference type="ARBA" id="ARBA00022989"/>
    </source>
</evidence>
<dbReference type="EMBL" id="CP119075">
    <property type="protein sequence ID" value="WED63993.1"/>
    <property type="molecule type" value="Genomic_DNA"/>
</dbReference>
<dbReference type="KEGG" id="slom:PXH66_16770"/>
<name>A0AAF0CME4_9BACT</name>
<feature type="compositionally biased region" description="Pro residues" evidence="8">
    <location>
        <begin position="71"/>
        <end position="86"/>
    </location>
</feature>
<comment type="subcellular location">
    <subcellularLocation>
        <location evidence="1">Membrane</location>
        <topology evidence="1">Single-pass membrane protein</topology>
    </subcellularLocation>
</comment>
<keyword evidence="4" id="KW-0653">Protein transport</keyword>
<dbReference type="GO" id="GO:0016020">
    <property type="term" value="C:membrane"/>
    <property type="evidence" value="ECO:0007669"/>
    <property type="project" value="UniProtKB-ARBA"/>
</dbReference>
<dbReference type="AlphaFoldDB" id="A0AAF0CME4"/>
<feature type="region of interest" description="Disordered" evidence="8">
    <location>
        <begin position="52"/>
        <end position="129"/>
    </location>
</feature>
<sequence>MSSLIDPTLAFFDGVGGMEMMMIFVLSLMLFGGKKLPELARGFGKAMREFKRAASGVEDEIRRAMDVDAPASPPRPRQPVSPPRSRPQPITDPSVTPTPPPTTSPPPAKTSSDDSAPLPEDTPDDDKKD</sequence>
<evidence type="ECO:0000256" key="8">
    <source>
        <dbReference type="SAM" id="MobiDB-lite"/>
    </source>
</evidence>